<dbReference type="PhylomeDB" id="D6X3N3"/>
<keyword evidence="2" id="KW-1185">Reference proteome</keyword>
<evidence type="ECO:0000313" key="1">
    <source>
        <dbReference type="EMBL" id="EEZ97439.1"/>
    </source>
</evidence>
<dbReference type="HOGENOM" id="CLU_1099744_0_0_1"/>
<dbReference type="Proteomes" id="UP000007266">
    <property type="component" value="Linkage group 10"/>
</dbReference>
<reference evidence="1 2" key="2">
    <citation type="journal article" date="2010" name="Nucleic Acids Res.">
        <title>BeetleBase in 2010: revisions to provide comprehensive genomic information for Tribolium castaneum.</title>
        <authorList>
            <person name="Kim H.S."/>
            <person name="Murphy T."/>
            <person name="Xia J."/>
            <person name="Caragea D."/>
            <person name="Park Y."/>
            <person name="Beeman R.W."/>
            <person name="Lorenzen M.D."/>
            <person name="Butcher S."/>
            <person name="Manak J.R."/>
            <person name="Brown S.J."/>
        </authorList>
    </citation>
    <scope>GENOME REANNOTATION</scope>
    <source>
        <strain evidence="1 2">Georgia GA2</strain>
    </source>
</reference>
<proteinExistence type="predicted"/>
<organism evidence="1 2">
    <name type="scientific">Tribolium castaneum</name>
    <name type="common">Red flour beetle</name>
    <dbReference type="NCBI Taxonomy" id="7070"/>
    <lineage>
        <taxon>Eukaryota</taxon>
        <taxon>Metazoa</taxon>
        <taxon>Ecdysozoa</taxon>
        <taxon>Arthropoda</taxon>
        <taxon>Hexapoda</taxon>
        <taxon>Insecta</taxon>
        <taxon>Pterygota</taxon>
        <taxon>Neoptera</taxon>
        <taxon>Endopterygota</taxon>
        <taxon>Coleoptera</taxon>
        <taxon>Polyphaga</taxon>
        <taxon>Cucujiformia</taxon>
        <taxon>Tenebrionidae</taxon>
        <taxon>Tenebrionidae incertae sedis</taxon>
        <taxon>Tribolium</taxon>
    </lineage>
</organism>
<dbReference type="STRING" id="7070.D6X3N3"/>
<sequence>MAEFEDKKNQPGLFGKFLRKNSSAKWQFSKSNTNSVSSFIQASVLRGFIAMRLHIQLRRGCGRLADEQPPREHPNLSRRGRWNNATSNRISQDFRGNDLPKKNVVRYISGYLARKCLGKHTCPTCKEYARAMDKLDASTLFIHFKRHTEKYDGTGTTFGKLLMPAKSFVDFIDKLEKALMKKNRWIACTTNAQDQLLQILKKVQFSHSCSNFPIEYLIRFIGRMRCYYILKYANTNLTDSSVKNRKLIILSHR</sequence>
<gene>
    <name evidence="1" type="primary">GLEAN_11270</name>
    <name evidence="1" type="ORF">TcasGA2_TC011270</name>
</gene>
<dbReference type="AlphaFoldDB" id="D6X3N3"/>
<dbReference type="EMBL" id="KQ971376">
    <property type="protein sequence ID" value="EEZ97439.1"/>
    <property type="molecule type" value="Genomic_DNA"/>
</dbReference>
<reference evidence="1 2" key="1">
    <citation type="journal article" date="2008" name="Nature">
        <title>The genome of the model beetle and pest Tribolium castaneum.</title>
        <authorList>
            <consortium name="Tribolium Genome Sequencing Consortium"/>
            <person name="Richards S."/>
            <person name="Gibbs R.A."/>
            <person name="Weinstock G.M."/>
            <person name="Brown S.J."/>
            <person name="Denell R."/>
            <person name="Beeman R.W."/>
            <person name="Gibbs R."/>
            <person name="Beeman R.W."/>
            <person name="Brown S.J."/>
            <person name="Bucher G."/>
            <person name="Friedrich M."/>
            <person name="Grimmelikhuijzen C.J."/>
            <person name="Klingler M."/>
            <person name="Lorenzen M."/>
            <person name="Richards S."/>
            <person name="Roth S."/>
            <person name="Schroder R."/>
            <person name="Tautz D."/>
            <person name="Zdobnov E.M."/>
            <person name="Muzny D."/>
            <person name="Gibbs R.A."/>
            <person name="Weinstock G.M."/>
            <person name="Attaway T."/>
            <person name="Bell S."/>
            <person name="Buhay C.J."/>
            <person name="Chandrabose M.N."/>
            <person name="Chavez D."/>
            <person name="Clerk-Blankenburg K.P."/>
            <person name="Cree A."/>
            <person name="Dao M."/>
            <person name="Davis C."/>
            <person name="Chacko J."/>
            <person name="Dinh H."/>
            <person name="Dugan-Rocha S."/>
            <person name="Fowler G."/>
            <person name="Garner T.T."/>
            <person name="Garnes J."/>
            <person name="Gnirke A."/>
            <person name="Hawes A."/>
            <person name="Hernandez J."/>
            <person name="Hines S."/>
            <person name="Holder M."/>
            <person name="Hume J."/>
            <person name="Jhangiani S.N."/>
            <person name="Joshi V."/>
            <person name="Khan Z.M."/>
            <person name="Jackson L."/>
            <person name="Kovar C."/>
            <person name="Kowis A."/>
            <person name="Lee S."/>
            <person name="Lewis L.R."/>
            <person name="Margolis J."/>
            <person name="Morgan M."/>
            <person name="Nazareth L.V."/>
            <person name="Nguyen N."/>
            <person name="Okwuonu G."/>
            <person name="Parker D."/>
            <person name="Richards S."/>
            <person name="Ruiz S.J."/>
            <person name="Santibanez J."/>
            <person name="Savard J."/>
            <person name="Scherer S.E."/>
            <person name="Schneider B."/>
            <person name="Sodergren E."/>
            <person name="Tautz D."/>
            <person name="Vattahil S."/>
            <person name="Villasana D."/>
            <person name="White C.S."/>
            <person name="Wright R."/>
            <person name="Park Y."/>
            <person name="Beeman R.W."/>
            <person name="Lord J."/>
            <person name="Oppert B."/>
            <person name="Lorenzen M."/>
            <person name="Brown S."/>
            <person name="Wang L."/>
            <person name="Savard J."/>
            <person name="Tautz D."/>
            <person name="Richards S."/>
            <person name="Weinstock G."/>
            <person name="Gibbs R.A."/>
            <person name="Liu Y."/>
            <person name="Worley K."/>
            <person name="Weinstock G."/>
            <person name="Elsik C.G."/>
            <person name="Reese J.T."/>
            <person name="Elhaik E."/>
            <person name="Landan G."/>
            <person name="Graur D."/>
            <person name="Arensburger P."/>
            <person name="Atkinson P."/>
            <person name="Beeman R.W."/>
            <person name="Beidler J."/>
            <person name="Brown S.J."/>
            <person name="Demuth J.P."/>
            <person name="Drury D.W."/>
            <person name="Du Y.Z."/>
            <person name="Fujiwara H."/>
            <person name="Lorenzen M."/>
            <person name="Maselli V."/>
            <person name="Osanai M."/>
            <person name="Park Y."/>
            <person name="Robertson H.M."/>
            <person name="Tu Z."/>
            <person name="Wang J.J."/>
            <person name="Wang S."/>
            <person name="Richards S."/>
            <person name="Song H."/>
            <person name="Zhang L."/>
            <person name="Sodergren E."/>
            <person name="Werner D."/>
            <person name="Stanke M."/>
            <person name="Morgenstern B."/>
            <person name="Solovyev V."/>
            <person name="Kosarev P."/>
            <person name="Brown G."/>
            <person name="Chen H.C."/>
            <person name="Ermolaeva O."/>
            <person name="Hlavina W."/>
            <person name="Kapustin Y."/>
            <person name="Kiryutin B."/>
            <person name="Kitts P."/>
            <person name="Maglott D."/>
            <person name="Pruitt K."/>
            <person name="Sapojnikov V."/>
            <person name="Souvorov A."/>
            <person name="Mackey A.J."/>
            <person name="Waterhouse R.M."/>
            <person name="Wyder S."/>
            <person name="Zdobnov E.M."/>
            <person name="Zdobnov E.M."/>
            <person name="Wyder S."/>
            <person name="Kriventseva E.V."/>
            <person name="Kadowaki T."/>
            <person name="Bork P."/>
            <person name="Aranda M."/>
            <person name="Bao R."/>
            <person name="Beermann A."/>
            <person name="Berns N."/>
            <person name="Bolognesi R."/>
            <person name="Bonneton F."/>
            <person name="Bopp D."/>
            <person name="Brown S.J."/>
            <person name="Bucher G."/>
            <person name="Butts T."/>
            <person name="Chaumot A."/>
            <person name="Denell R.E."/>
            <person name="Ferrier D.E."/>
            <person name="Friedrich M."/>
            <person name="Gordon C.M."/>
            <person name="Jindra M."/>
            <person name="Klingler M."/>
            <person name="Lan Q."/>
            <person name="Lattorff H.M."/>
            <person name="Laudet V."/>
            <person name="von Levetsow C."/>
            <person name="Liu Z."/>
            <person name="Lutz R."/>
            <person name="Lynch J.A."/>
            <person name="da Fonseca R.N."/>
            <person name="Posnien N."/>
            <person name="Reuter R."/>
            <person name="Roth S."/>
            <person name="Savard J."/>
            <person name="Schinko J.B."/>
            <person name="Schmitt C."/>
            <person name="Schoppmeier M."/>
            <person name="Schroder R."/>
            <person name="Shippy T.D."/>
            <person name="Simonnet F."/>
            <person name="Marques-Souza H."/>
            <person name="Tautz D."/>
            <person name="Tomoyasu Y."/>
            <person name="Trauner J."/>
            <person name="Van der Zee M."/>
            <person name="Vervoort M."/>
            <person name="Wittkopp N."/>
            <person name="Wimmer E.A."/>
            <person name="Yang X."/>
            <person name="Jones A.K."/>
            <person name="Sattelle D.B."/>
            <person name="Ebert P.R."/>
            <person name="Nelson D."/>
            <person name="Scott J.G."/>
            <person name="Beeman R.W."/>
            <person name="Muthukrishnan S."/>
            <person name="Kramer K.J."/>
            <person name="Arakane Y."/>
            <person name="Beeman R.W."/>
            <person name="Zhu Q."/>
            <person name="Hogenkamp D."/>
            <person name="Dixit R."/>
            <person name="Oppert B."/>
            <person name="Jiang H."/>
            <person name="Zou Z."/>
            <person name="Marshall J."/>
            <person name="Elpidina E."/>
            <person name="Vinokurov K."/>
            <person name="Oppert C."/>
            <person name="Zou Z."/>
            <person name="Evans J."/>
            <person name="Lu Z."/>
            <person name="Zhao P."/>
            <person name="Sumathipala N."/>
            <person name="Altincicek B."/>
            <person name="Vilcinskas A."/>
            <person name="Williams M."/>
            <person name="Hultmark D."/>
            <person name="Hetru C."/>
            <person name="Jiang H."/>
            <person name="Grimmelikhuijzen C.J."/>
            <person name="Hauser F."/>
            <person name="Cazzamali G."/>
            <person name="Williamson M."/>
            <person name="Park Y."/>
            <person name="Li B."/>
            <person name="Tanaka Y."/>
            <person name="Predel R."/>
            <person name="Neupert S."/>
            <person name="Schachtner J."/>
            <person name="Verleyen P."/>
            <person name="Raible F."/>
            <person name="Bork P."/>
            <person name="Friedrich M."/>
            <person name="Walden K.K."/>
            <person name="Robertson H.M."/>
            <person name="Angeli S."/>
            <person name="Foret S."/>
            <person name="Bucher G."/>
            <person name="Schuetz S."/>
            <person name="Maleszka R."/>
            <person name="Wimmer E.A."/>
            <person name="Beeman R.W."/>
            <person name="Lorenzen M."/>
            <person name="Tomoyasu Y."/>
            <person name="Miller S.C."/>
            <person name="Grossmann D."/>
            <person name="Bucher G."/>
        </authorList>
    </citation>
    <scope>NUCLEOTIDE SEQUENCE [LARGE SCALE GENOMIC DNA]</scope>
    <source>
        <strain evidence="1 2">Georgia GA2</strain>
    </source>
</reference>
<evidence type="ECO:0008006" key="3">
    <source>
        <dbReference type="Google" id="ProtNLM"/>
    </source>
</evidence>
<name>D6X3N3_TRICA</name>
<protein>
    <recommendedName>
        <fullName evidence="3">THAP-type domain-containing protein</fullName>
    </recommendedName>
</protein>
<accession>D6X3N3</accession>
<evidence type="ECO:0000313" key="2">
    <source>
        <dbReference type="Proteomes" id="UP000007266"/>
    </source>
</evidence>